<evidence type="ECO:0000313" key="6">
    <source>
        <dbReference type="EMBL" id="CUN70379.1"/>
    </source>
</evidence>
<keyword evidence="3" id="KW-0285">Flavoprotein</keyword>
<evidence type="ECO:0000256" key="5">
    <source>
        <dbReference type="ARBA" id="ARBA00023002"/>
    </source>
</evidence>
<dbReference type="Proteomes" id="UP000095594">
    <property type="component" value="Unassembled WGS sequence"/>
</dbReference>
<evidence type="ECO:0000256" key="1">
    <source>
        <dbReference type="ARBA" id="ARBA00003535"/>
    </source>
</evidence>
<proteinExistence type="predicted"/>
<organism evidence="6 7">
    <name type="scientific">Clostridium disporicum</name>
    <dbReference type="NCBI Taxonomy" id="84024"/>
    <lineage>
        <taxon>Bacteria</taxon>
        <taxon>Bacillati</taxon>
        <taxon>Bacillota</taxon>
        <taxon>Clostridia</taxon>
        <taxon>Eubacteriales</taxon>
        <taxon>Clostridiaceae</taxon>
        <taxon>Clostridium</taxon>
    </lineage>
</organism>
<sequence length="355" mass="38472">MKIKPLIIGDLITKLPIIQGGMGVGVSLSNLAGNVAKHGAIGVISAAHAGYMEDDFEENTTEANIRGLKKHIRRAKEISFNGIIGVNIMVATNYYKEHIKAAIEGGADLIISGAGLPLKLPEFIGESLIKIVPIVSSAKATNVILKYWYKHYNKTADAIIVEGPLAGGHLGFKKDNLEDEIKNFDKSIKEVIQEISNFEKIFNKKIPVIVAGGIFDSDDFKKYLSLGASGAQVATRFVATHECDAHINFKNAYINSTKNDIELVKSPVGMPGRALRNKFTETLKKENIPVKKCYNCLIPCNPATTPYCISEALITAVKGDTDNGLIFCGSNAHRINAITSVSDVLSDLTKDLEIS</sequence>
<name>A0A173Z3V6_9CLOT</name>
<dbReference type="CDD" id="cd04730">
    <property type="entry name" value="NPD_like"/>
    <property type="match status" value="1"/>
</dbReference>
<dbReference type="PANTHER" id="PTHR32332:SF18">
    <property type="entry name" value="2-NITROPROPANE DIOXYGENASE"/>
    <property type="match status" value="1"/>
</dbReference>
<protein>
    <recommendedName>
        <fullName evidence="2">Probable nitronate monooxygenase</fullName>
    </recommendedName>
</protein>
<dbReference type="InterPro" id="IPR004136">
    <property type="entry name" value="NMO"/>
</dbReference>
<evidence type="ECO:0000256" key="4">
    <source>
        <dbReference type="ARBA" id="ARBA00022643"/>
    </source>
</evidence>
<dbReference type="PANTHER" id="PTHR32332">
    <property type="entry name" value="2-NITROPROPANE DIOXYGENASE"/>
    <property type="match status" value="1"/>
</dbReference>
<dbReference type="GO" id="GO:0051213">
    <property type="term" value="F:dioxygenase activity"/>
    <property type="evidence" value="ECO:0007669"/>
    <property type="project" value="UniProtKB-KW"/>
</dbReference>
<dbReference type="OrthoDB" id="9778912at2"/>
<dbReference type="EMBL" id="CYZX01000002">
    <property type="protein sequence ID" value="CUN70379.1"/>
    <property type="molecule type" value="Genomic_DNA"/>
</dbReference>
<dbReference type="Gene3D" id="3.20.20.70">
    <property type="entry name" value="Aldolase class I"/>
    <property type="match status" value="1"/>
</dbReference>
<keyword evidence="6" id="KW-0223">Dioxygenase</keyword>
<keyword evidence="5 6" id="KW-0560">Oxidoreductase</keyword>
<dbReference type="RefSeq" id="WP_055263344.1">
    <property type="nucleotide sequence ID" value="NZ_CABIXQ010000002.1"/>
</dbReference>
<accession>A0A173Z3V6</accession>
<dbReference type="GO" id="GO:0018580">
    <property type="term" value="F:nitronate monooxygenase activity"/>
    <property type="evidence" value="ECO:0007669"/>
    <property type="project" value="InterPro"/>
</dbReference>
<reference evidence="6 7" key="1">
    <citation type="submission" date="2015-09" db="EMBL/GenBank/DDBJ databases">
        <authorList>
            <consortium name="Pathogen Informatics"/>
        </authorList>
    </citation>
    <scope>NUCLEOTIDE SEQUENCE [LARGE SCALE GENOMIC DNA]</scope>
    <source>
        <strain evidence="6 7">2789STDY5834856</strain>
    </source>
</reference>
<comment type="function">
    <text evidence="1">Nitronate monooxygenase that uses molecular oxygen to catalyze the oxidative denitrification of alkyl nitronates. Acts on propionate 3-nitronate (P3N), the presumed physiological substrate. Probably functions in the detoxification of P3N, a metabolic poison produced by plants and fungi as a defense mechanism.</text>
</comment>
<dbReference type="SUPFAM" id="SSF51412">
    <property type="entry name" value="Inosine monophosphate dehydrogenase (IMPDH)"/>
    <property type="match status" value="1"/>
</dbReference>
<evidence type="ECO:0000256" key="3">
    <source>
        <dbReference type="ARBA" id="ARBA00022630"/>
    </source>
</evidence>
<dbReference type="InterPro" id="IPR013785">
    <property type="entry name" value="Aldolase_TIM"/>
</dbReference>
<gene>
    <name evidence="6" type="ORF">ERS852471_00370</name>
</gene>
<evidence type="ECO:0000256" key="2">
    <source>
        <dbReference type="ARBA" id="ARBA00013457"/>
    </source>
</evidence>
<evidence type="ECO:0000313" key="7">
    <source>
        <dbReference type="Proteomes" id="UP000095594"/>
    </source>
</evidence>
<dbReference type="Pfam" id="PF03060">
    <property type="entry name" value="NMO"/>
    <property type="match status" value="1"/>
</dbReference>
<dbReference type="AlphaFoldDB" id="A0A173Z3V6"/>
<keyword evidence="4" id="KW-0288">FMN</keyword>